<evidence type="ECO:0000313" key="2">
    <source>
        <dbReference type="Proteomes" id="UP001560293"/>
    </source>
</evidence>
<dbReference type="Gene3D" id="3.40.190.10">
    <property type="entry name" value="Periplasmic binding protein-like II"/>
    <property type="match status" value="2"/>
</dbReference>
<reference evidence="2" key="1">
    <citation type="submission" date="2024-07" db="EMBL/GenBank/DDBJ databases">
        <title>Pseudomonas strain that inhibits Aeromonas fish pathogens.</title>
        <authorList>
            <person name="Wildschutte H."/>
        </authorList>
    </citation>
    <scope>NUCLEOTIDE SEQUENCE [LARGE SCALE GENOMIC DNA]</scope>
    <source>
        <strain evidence="2">n60</strain>
    </source>
</reference>
<accession>A0ABV3YEA7</accession>
<proteinExistence type="predicted"/>
<dbReference type="PROSITE" id="PS51257">
    <property type="entry name" value="PROKAR_LIPOPROTEIN"/>
    <property type="match status" value="1"/>
</dbReference>
<organism evidence="1 2">
    <name type="scientific">Dietzia cinnamea</name>
    <dbReference type="NCBI Taxonomy" id="321318"/>
    <lineage>
        <taxon>Bacteria</taxon>
        <taxon>Bacillati</taxon>
        <taxon>Actinomycetota</taxon>
        <taxon>Actinomycetes</taxon>
        <taxon>Mycobacteriales</taxon>
        <taxon>Dietziaceae</taxon>
        <taxon>Dietzia</taxon>
    </lineage>
</organism>
<evidence type="ECO:0000313" key="1">
    <source>
        <dbReference type="EMBL" id="MEX6463294.1"/>
    </source>
</evidence>
<dbReference type="RefSeq" id="WP_061228877.1">
    <property type="nucleotide sequence ID" value="NZ_JALXPR010000006.1"/>
</dbReference>
<dbReference type="EMBL" id="JBFTEZ010000002">
    <property type="protein sequence ID" value="MEX6463294.1"/>
    <property type="molecule type" value="Genomic_DNA"/>
</dbReference>
<keyword evidence="2" id="KW-1185">Reference proteome</keyword>
<dbReference type="Proteomes" id="UP001560293">
    <property type="component" value="Unassembled WGS sequence"/>
</dbReference>
<sequence length="396" mass="42501">MNFRPTRGHDAGRRLTTGAVVGALALTALSACGDSESSTGSGYTGAIGAVDLSDACPATVVIQTDWNPEAEHGHIYDLLGPDPKVDAGAKKVTGPLFVSDEYTGVDLEIRVGGPAIGFQAVSAQMYTDPDITLGFVDADQAIQVSATNPVTAVFAPLEINPMMIMWDPETYPEVREIADLKETGARVLTFEADTYWRYLTGAGILDEAQIDGSYDGSTSSFVAAGGEAAQQGFASSELYVYENDLPEWNKPIAYQLVHDAGYPSYKSAVSVRTGELEEQSACLEKLVPVLQQGLVDYLADPQPTNELMLDLVDQYATGWVYSQAQADYGLETMRELGLVGDGHNGTVGDFDPARWERLIELNRPIFASAGIEIAEPMTPDAVMTNEFIDPSISLGY</sequence>
<protein>
    <submittedName>
        <fullName evidence="1">ABC transporter substrate-binding protein</fullName>
    </submittedName>
</protein>
<comment type="caution">
    <text evidence="1">The sequence shown here is derived from an EMBL/GenBank/DDBJ whole genome shotgun (WGS) entry which is preliminary data.</text>
</comment>
<name>A0ABV3YEA7_9ACTN</name>
<gene>
    <name evidence="1" type="ORF">AB6N35_02840</name>
</gene>